<keyword evidence="2" id="KW-0677">Repeat</keyword>
<feature type="non-terminal residue" evidence="5">
    <location>
        <position position="298"/>
    </location>
</feature>
<evidence type="ECO:0000256" key="2">
    <source>
        <dbReference type="ARBA" id="ARBA00022737"/>
    </source>
</evidence>
<dbReference type="Proteomes" id="UP000595437">
    <property type="component" value="Chromosome 18"/>
</dbReference>
<evidence type="ECO:0000313" key="5">
    <source>
        <dbReference type="EMBL" id="QQP35598.1"/>
    </source>
</evidence>
<proteinExistence type="predicted"/>
<dbReference type="AlphaFoldDB" id="A0A7T8GQ27"/>
<dbReference type="OrthoDB" id="1585644at2759"/>
<dbReference type="PANTHER" id="PTHR12447">
    <property type="entry name" value="ANKYRIN REPEAT DOMAIN-CONTAINING PROTEIN 13"/>
    <property type="match status" value="1"/>
</dbReference>
<dbReference type="InterPro" id="IPR021832">
    <property type="entry name" value="ANKRD13"/>
</dbReference>
<name>A0A7T8GQ27_CALRO</name>
<dbReference type="EMBL" id="CP045907">
    <property type="protein sequence ID" value="QQP35598.1"/>
    <property type="molecule type" value="Genomic_DNA"/>
</dbReference>
<comment type="subcellular location">
    <subcellularLocation>
        <location evidence="1">Endomembrane system</location>
    </subcellularLocation>
</comment>
<evidence type="ECO:0000256" key="1">
    <source>
        <dbReference type="ARBA" id="ARBA00004308"/>
    </source>
</evidence>
<evidence type="ECO:0000259" key="4">
    <source>
        <dbReference type="Pfam" id="PF11904"/>
    </source>
</evidence>
<evidence type="ECO:0000256" key="3">
    <source>
        <dbReference type="ARBA" id="ARBA00023136"/>
    </source>
</evidence>
<dbReference type="GO" id="GO:0012505">
    <property type="term" value="C:endomembrane system"/>
    <property type="evidence" value="ECO:0007669"/>
    <property type="project" value="UniProtKB-SubCell"/>
</dbReference>
<dbReference type="GO" id="GO:0005737">
    <property type="term" value="C:cytoplasm"/>
    <property type="evidence" value="ECO:0007669"/>
    <property type="project" value="TreeGrafter"/>
</dbReference>
<sequence>HFMVPLFPVSVLGTSIAYINADPLFASTQRFSVKTLLPPSPLHREPRGNGSVDILTLDHEAKTYITETFDFLESLQSARHSPQQVSERMRNPLIFTYLDTEKINFERSKTASSYLLPLWGSSDKTENVSGYECKVFNANNVELVTKTRIEHLSEERKGKGPWGIPAQLSFLKERSGQVLTTSASDVPGAPTGNPYGLSEDEYLSDEERREDIGGPRNEHPCHKVQGFPLAKRGVSVVPSEQIMPIIDLLSLTNAHYAKLKDFFTLQFPSGFPLKIEIPLFHALNSRITFENIFAWNGL</sequence>
<protein>
    <submittedName>
        <fullName evidence="5">Ankyrin repeat domaincontaining protein 13Blike</fullName>
    </submittedName>
</protein>
<evidence type="ECO:0000313" key="6">
    <source>
        <dbReference type="Proteomes" id="UP000595437"/>
    </source>
</evidence>
<organism evidence="5 6">
    <name type="scientific">Caligus rogercresseyi</name>
    <name type="common">Sea louse</name>
    <dbReference type="NCBI Taxonomy" id="217165"/>
    <lineage>
        <taxon>Eukaryota</taxon>
        <taxon>Metazoa</taxon>
        <taxon>Ecdysozoa</taxon>
        <taxon>Arthropoda</taxon>
        <taxon>Crustacea</taxon>
        <taxon>Multicrustacea</taxon>
        <taxon>Hexanauplia</taxon>
        <taxon>Copepoda</taxon>
        <taxon>Siphonostomatoida</taxon>
        <taxon>Caligidae</taxon>
        <taxon>Caligus</taxon>
    </lineage>
</organism>
<dbReference type="Pfam" id="PF11904">
    <property type="entry name" value="ANKRD13_C"/>
    <property type="match status" value="2"/>
</dbReference>
<reference evidence="6" key="1">
    <citation type="submission" date="2021-01" db="EMBL/GenBank/DDBJ databases">
        <title>Caligus Genome Assembly.</title>
        <authorList>
            <person name="Gallardo-Escarate C."/>
        </authorList>
    </citation>
    <scope>NUCLEOTIDE SEQUENCE [LARGE SCALE GENOMIC DNA]</scope>
</reference>
<dbReference type="InterPro" id="IPR055285">
    <property type="entry name" value="ANKRD13_C"/>
</dbReference>
<keyword evidence="6" id="KW-1185">Reference proteome</keyword>
<accession>A0A7T8GQ27</accession>
<dbReference type="PANTHER" id="PTHR12447:SF31">
    <property type="entry name" value="LD31969P"/>
    <property type="match status" value="1"/>
</dbReference>
<gene>
    <name evidence="5" type="ORF">FKW44_023869</name>
</gene>
<feature type="domain" description="Ankyrin repeat" evidence="4">
    <location>
        <begin position="53"/>
        <end position="159"/>
    </location>
</feature>
<feature type="domain" description="Ankyrin repeat" evidence="4">
    <location>
        <begin position="240"/>
        <end position="295"/>
    </location>
</feature>
<keyword evidence="3" id="KW-0472">Membrane</keyword>
<feature type="non-terminal residue" evidence="5">
    <location>
        <position position="1"/>
    </location>
</feature>